<evidence type="ECO:0000313" key="2">
    <source>
        <dbReference type="EMBL" id="GAV48410.1"/>
    </source>
</evidence>
<dbReference type="OrthoDB" id="10361955at2759"/>
<feature type="compositionally biased region" description="Low complexity" evidence="1">
    <location>
        <begin position="293"/>
        <end position="321"/>
    </location>
</feature>
<proteinExistence type="predicted"/>
<dbReference type="AlphaFoldDB" id="A0A1Q2ZY55"/>
<organism evidence="2 3">
    <name type="scientific">Zygosaccharomyces rouxii</name>
    <dbReference type="NCBI Taxonomy" id="4956"/>
    <lineage>
        <taxon>Eukaryota</taxon>
        <taxon>Fungi</taxon>
        <taxon>Dikarya</taxon>
        <taxon>Ascomycota</taxon>
        <taxon>Saccharomycotina</taxon>
        <taxon>Saccharomycetes</taxon>
        <taxon>Saccharomycetales</taxon>
        <taxon>Saccharomycetaceae</taxon>
        <taxon>Zygosaccharomyces</taxon>
    </lineage>
</organism>
<accession>A0A1Q2ZY55</accession>
<comment type="caution">
    <text evidence="2">The sequence shown here is derived from an EMBL/GenBank/DDBJ whole genome shotgun (WGS) entry which is preliminary data.</text>
</comment>
<protein>
    <submittedName>
        <fullName evidence="2">Uncharacterized protein</fullName>
    </submittedName>
</protein>
<evidence type="ECO:0000313" key="3">
    <source>
        <dbReference type="Proteomes" id="UP000187013"/>
    </source>
</evidence>
<sequence>MNQLACTCEDDDDDFMFMFEHDNTSHCLDLELQRLNEESVQMGLLVNNIEERTKEDIVRWQKVLEDSRFEGKATFLQRISHMVSPGSGSSLVGSIDERTVSAQLKKTMERDLQLTQGSQRQHKYRKWRTWFKEWVHRNGGNEEKKENPEKWTTTDSDSEGLLVMNSVIVGGNQNLRQPHRVHSTVQARNFSDHARLPSSSVTLAEHKYLFGGNNTASLTTGIRATHHSSSNESIISESTSGLQIAHNLKYSALTHGPTVPAPTPALAPVTAHYQDNVKGPRSSCEISTPPLLQSQSKKSKSTSSMLGFRGRSFRSLRGSGHSLRKHHL</sequence>
<name>A0A1Q2ZY55_ZYGRO</name>
<evidence type="ECO:0000256" key="1">
    <source>
        <dbReference type="SAM" id="MobiDB-lite"/>
    </source>
</evidence>
<gene>
    <name evidence="2" type="ORF">ZYGR_0I07070</name>
</gene>
<dbReference type="Proteomes" id="UP000187013">
    <property type="component" value="Unassembled WGS sequence"/>
</dbReference>
<feature type="region of interest" description="Disordered" evidence="1">
    <location>
        <begin position="276"/>
        <end position="328"/>
    </location>
</feature>
<reference evidence="2 3" key="1">
    <citation type="submission" date="2016-08" db="EMBL/GenBank/DDBJ databases">
        <title>Draft genome sequence of allopolyploid Zygosaccharomyces rouxii.</title>
        <authorList>
            <person name="Watanabe J."/>
            <person name="Uehara K."/>
            <person name="Mogi Y."/>
            <person name="Tsukioka Y."/>
        </authorList>
    </citation>
    <scope>NUCLEOTIDE SEQUENCE [LARGE SCALE GENOMIC DNA]</scope>
    <source>
        <strain evidence="2 3">NBRC 110957</strain>
    </source>
</reference>
<dbReference type="EMBL" id="BDGX01000009">
    <property type="protein sequence ID" value="GAV48410.1"/>
    <property type="molecule type" value="Genomic_DNA"/>
</dbReference>